<keyword evidence="4" id="KW-1185">Reference proteome</keyword>
<dbReference type="Pfam" id="PF03572">
    <property type="entry name" value="Peptidase_S41"/>
    <property type="match status" value="1"/>
</dbReference>
<feature type="chain" id="PRO_5002928030" evidence="1">
    <location>
        <begin position="27"/>
        <end position="363"/>
    </location>
</feature>
<dbReference type="PANTHER" id="PTHR11261:SF3">
    <property type="entry name" value="RETINOL-BINDING PROTEIN 3"/>
    <property type="match status" value="1"/>
</dbReference>
<evidence type="ECO:0000256" key="1">
    <source>
        <dbReference type="SAM" id="SignalP"/>
    </source>
</evidence>
<dbReference type="Proteomes" id="UP000004295">
    <property type="component" value="Unassembled WGS sequence"/>
</dbReference>
<dbReference type="InterPro" id="IPR005151">
    <property type="entry name" value="Tail-specific_protease"/>
</dbReference>
<evidence type="ECO:0000313" key="4">
    <source>
        <dbReference type="Proteomes" id="UP000004295"/>
    </source>
</evidence>
<evidence type="ECO:0000313" key="3">
    <source>
        <dbReference type="EMBL" id="EEN82925.1"/>
    </source>
</evidence>
<dbReference type="eggNOG" id="COG0793">
    <property type="taxonomic scope" value="Bacteria"/>
</dbReference>
<keyword evidence="1" id="KW-0732">Signal</keyword>
<feature type="signal peptide" evidence="1">
    <location>
        <begin position="1"/>
        <end position="26"/>
    </location>
</feature>
<dbReference type="Pfam" id="PF14684">
    <property type="entry name" value="Tricorn_C1"/>
    <property type="match status" value="1"/>
</dbReference>
<dbReference type="AlphaFoldDB" id="C3JAA1"/>
<dbReference type="GO" id="GO:0008236">
    <property type="term" value="F:serine-type peptidase activity"/>
    <property type="evidence" value="ECO:0007669"/>
    <property type="project" value="InterPro"/>
</dbReference>
<dbReference type="Gene3D" id="3.30.750.44">
    <property type="match status" value="1"/>
</dbReference>
<gene>
    <name evidence="3" type="ORF">POREN0001_1589</name>
</gene>
<proteinExistence type="predicted"/>
<feature type="domain" description="Tail specific protease" evidence="2">
    <location>
        <begin position="120"/>
        <end position="327"/>
    </location>
</feature>
<dbReference type="Gene3D" id="3.90.226.10">
    <property type="entry name" value="2-enoyl-CoA Hydratase, Chain A, domain 1"/>
    <property type="match status" value="1"/>
</dbReference>
<comment type="caution">
    <text evidence="3">The sequence shown here is derived from an EMBL/GenBank/DDBJ whole genome shotgun (WGS) entry which is preliminary data.</text>
</comment>
<evidence type="ECO:0000259" key="2">
    <source>
        <dbReference type="SMART" id="SM00245"/>
    </source>
</evidence>
<dbReference type="SMART" id="SM00245">
    <property type="entry name" value="TSPc"/>
    <property type="match status" value="1"/>
</dbReference>
<name>C3JAA1_POREA</name>
<dbReference type="GO" id="GO:0006508">
    <property type="term" value="P:proteolysis"/>
    <property type="evidence" value="ECO:0007669"/>
    <property type="project" value="InterPro"/>
</dbReference>
<dbReference type="EMBL" id="ACNN01000018">
    <property type="protein sequence ID" value="EEN82925.1"/>
    <property type="molecule type" value="Genomic_DNA"/>
</dbReference>
<dbReference type="SUPFAM" id="SSF52096">
    <property type="entry name" value="ClpP/crotonase"/>
    <property type="match status" value="1"/>
</dbReference>
<dbReference type="CDD" id="cd07563">
    <property type="entry name" value="Peptidase_S41_IRBP"/>
    <property type="match status" value="1"/>
</dbReference>
<sequence length="363" mass="40915">MLTFIPFLRYMKRVLSFFFLSLLALSCTTKGHYTSSPIANYRALWEVLDKGYCYFDEKLPQDSSWYDMYNKYLPLIANDMGQDSLFDVMGMLLSELKDGHVNIIAPFDVSRYSRWRSDYPPHLDASIRSRYLGGSYRIAGGLYYTPISYLDHAKDSIGYIVYTSFSNSLSESGISSAFARLARCKALIIDIRGNGGGYVSYSTLFSSHFTDKRVLTGYMRHKTGPGHREFSAPVPVYLDTLKMGIKWLRPVVVLTNRGVYSAANDFTMNMKNLPLVTIMGDQTGGGGGLPRSSELPNGWAVRYSASMMTDADDRQVEHGILPHYKVALTPEDVADGKDTLIEEAIAYLNRTTKEYRLTGVYKK</sequence>
<protein>
    <submittedName>
        <fullName evidence="3">Peptidase, S41 family</fullName>
    </submittedName>
</protein>
<accession>C3JAA1</accession>
<dbReference type="STRING" id="553175.POREN0001_1589"/>
<dbReference type="PANTHER" id="PTHR11261">
    <property type="entry name" value="INTERPHOTORECEPTOR RETINOID-BINDING PROTEIN"/>
    <property type="match status" value="1"/>
</dbReference>
<dbReference type="InterPro" id="IPR029045">
    <property type="entry name" value="ClpP/crotonase-like_dom_sf"/>
</dbReference>
<reference evidence="3 4" key="1">
    <citation type="submission" date="2009-04" db="EMBL/GenBank/DDBJ databases">
        <authorList>
            <person name="Sebastian Y."/>
            <person name="Madupu R."/>
            <person name="Durkin A.S."/>
            <person name="Torralba M."/>
            <person name="Methe B."/>
            <person name="Sutton G.G."/>
            <person name="Strausberg R.L."/>
            <person name="Nelson K.E."/>
        </authorList>
    </citation>
    <scope>NUCLEOTIDE SEQUENCE [LARGE SCALE GENOMIC DNA]</scope>
    <source>
        <strain evidence="4">ATCC 35406 / BCRC 14492 / JCM 8526 / NCTC 13058 / HG 370</strain>
    </source>
</reference>
<organism evidence="3 4">
    <name type="scientific">Porphyromonas endodontalis (strain ATCC 35406 / DSM 24491 / JCM 8526 / CCUG 16442 / BCRC 14492 / NCTC 13058 / HG 370)</name>
    <name type="common">Bacteroides endodontalis</name>
    <dbReference type="NCBI Taxonomy" id="553175"/>
    <lineage>
        <taxon>Bacteria</taxon>
        <taxon>Pseudomonadati</taxon>
        <taxon>Bacteroidota</taxon>
        <taxon>Bacteroidia</taxon>
        <taxon>Bacteroidales</taxon>
        <taxon>Porphyromonadaceae</taxon>
        <taxon>Porphyromonas</taxon>
    </lineage>
</organism>
<dbReference type="InterPro" id="IPR028204">
    <property type="entry name" value="Tricorn_C1"/>
</dbReference>